<accession>A0A2H4P7L8</accession>
<reference evidence="1" key="1">
    <citation type="submission" date="2018-04" db="EMBL/GenBank/DDBJ databases">
        <authorList>
            <person name="Djurhuus A.M."/>
            <person name="Carstens A.B."/>
            <person name="Hansen L.H."/>
        </authorList>
    </citation>
    <scope>NUCLEOTIDE SEQUENCE</scope>
</reference>
<dbReference type="EMBL" id="MG018929">
    <property type="protein sequence ID" value="ATW58176.1"/>
    <property type="molecule type" value="Genomic_DNA"/>
</dbReference>
<organism evidence="1 2">
    <name type="scientific">Pseudomonas phage uligo</name>
    <dbReference type="NCBI Taxonomy" id="2048979"/>
    <lineage>
        <taxon>Viruses</taxon>
        <taxon>Duplodnaviria</taxon>
        <taxon>Heunggongvirae</taxon>
        <taxon>Uroviricota</taxon>
        <taxon>Caudoviricetes</taxon>
        <taxon>Autographivirales</taxon>
        <taxon>Autosignataviridae</taxon>
        <taxon>Colwellvirinae</taxon>
        <taxon>Uliginvirus</taxon>
        <taxon>Uliginvirus uligo</taxon>
    </lineage>
</organism>
<protein>
    <submittedName>
        <fullName evidence="1">Uncharacterized protein</fullName>
    </submittedName>
</protein>
<evidence type="ECO:0000313" key="2">
    <source>
        <dbReference type="Proteomes" id="UP000240374"/>
    </source>
</evidence>
<proteinExistence type="predicted"/>
<sequence length="91" mass="10226">MKARLVQIHLALAVAAVAGAARLAKEDDLEVVTDQQAREYTGPTFQEGPGTEDLHVVYRDDFVCVNFLDERNQRVNYDFPVHTVGRVKRIA</sequence>
<name>A0A2H4P7L8_9CAUD</name>
<evidence type="ECO:0000313" key="1">
    <source>
        <dbReference type="EMBL" id="ATW58176.1"/>
    </source>
</evidence>
<dbReference type="Proteomes" id="UP000240374">
    <property type="component" value="Segment"/>
</dbReference>
<keyword evidence="2" id="KW-1185">Reference proteome</keyword>